<keyword evidence="8" id="KW-0051">Antiviral defense</keyword>
<evidence type="ECO:0000256" key="9">
    <source>
        <dbReference type="ARBA" id="ARBA00044145"/>
    </source>
</evidence>
<reference evidence="12 13" key="1">
    <citation type="submission" date="2014-02" db="EMBL/GenBank/DDBJ databases">
        <title>The small core and large imbalanced accessory genome model reveals a collaborative survival strategy of Sorangium cellulosum strains in nature.</title>
        <authorList>
            <person name="Han K."/>
            <person name="Peng R."/>
            <person name="Blom J."/>
            <person name="Li Y.-Z."/>
        </authorList>
    </citation>
    <scope>NUCLEOTIDE SEQUENCE [LARGE SCALE GENOMIC DNA]</scope>
    <source>
        <strain evidence="12 13">So0007-03</strain>
    </source>
</reference>
<dbReference type="GO" id="GO:0005524">
    <property type="term" value="F:ATP binding"/>
    <property type="evidence" value="ECO:0007669"/>
    <property type="project" value="UniProtKB-KW"/>
</dbReference>
<keyword evidence="3" id="KW-0479">Metal-binding</keyword>
<keyword evidence="2" id="KW-0548">Nucleotidyltransferase</keyword>
<dbReference type="GO" id="GO:0051607">
    <property type="term" value="P:defense response to virus"/>
    <property type="evidence" value="ECO:0007669"/>
    <property type="project" value="UniProtKB-KW"/>
</dbReference>
<evidence type="ECO:0000256" key="1">
    <source>
        <dbReference type="ARBA" id="ARBA00022679"/>
    </source>
</evidence>
<evidence type="ECO:0000259" key="11">
    <source>
        <dbReference type="Pfam" id="PF21654"/>
    </source>
</evidence>
<comment type="catalytic activity">
    <reaction evidence="10">
        <text>GTP + ATP = 3',3'-cGAMP + 2 diphosphate</text>
        <dbReference type="Rhea" id="RHEA:35647"/>
        <dbReference type="ChEBI" id="CHEBI:30616"/>
        <dbReference type="ChEBI" id="CHEBI:33019"/>
        <dbReference type="ChEBI" id="CHEBI:37565"/>
        <dbReference type="ChEBI" id="CHEBI:71501"/>
    </reaction>
    <physiologicalReaction direction="left-to-right" evidence="10">
        <dbReference type="Rhea" id="RHEA:35648"/>
    </physiologicalReaction>
</comment>
<keyword evidence="4" id="KW-0547">Nucleotide-binding</keyword>
<sequence length="335" mass="37999">MADVQKYFVQFDEAIRFDRDTEKAILAEKRERILRRLSEGIKRQRVDGTKIPSYETPFNQGSYAMNLGVKPVDGDFDIDVGLRFDLSKDEYPDPVVVKSWVHKALDGHTKKVDVRRSCVTVYYQEGGEDAYHVDLAIYSSGKRNADGKDYIAKGKPGQKAEERRWEPSDPLELQNIIMSGRSEEEAQQFRRVIRVLKRWKELRLSKSHGRAAPKGIALTVAAHHWFQACGKTDVSGKITKYDDLGALSKLVSWMMSKFEPVWNAEERRSVPRLRIENPVSRTYDLCSNMSSASMIGFKAGLEQLLAALKRAEDAVDARAACEALREQLGADFPLP</sequence>
<proteinExistence type="predicted"/>
<dbReference type="GO" id="GO:0016779">
    <property type="term" value="F:nucleotidyltransferase activity"/>
    <property type="evidence" value="ECO:0007669"/>
    <property type="project" value="UniProtKB-KW"/>
</dbReference>
<dbReference type="Proteomes" id="UP000075502">
    <property type="component" value="Unassembled WGS sequence"/>
</dbReference>
<evidence type="ECO:0000256" key="2">
    <source>
        <dbReference type="ARBA" id="ARBA00022695"/>
    </source>
</evidence>
<keyword evidence="1" id="KW-0808">Transferase</keyword>
<dbReference type="GO" id="GO:0046872">
    <property type="term" value="F:metal ion binding"/>
    <property type="evidence" value="ECO:0007669"/>
    <property type="project" value="UniProtKB-KW"/>
</dbReference>
<protein>
    <recommendedName>
        <fullName evidence="9">Cyclic GMP-AMP synthase</fullName>
    </recommendedName>
</protein>
<name>A0A150U1Y8_SORCE</name>
<keyword evidence="5" id="KW-0067">ATP-binding</keyword>
<evidence type="ECO:0000256" key="4">
    <source>
        <dbReference type="ARBA" id="ARBA00022741"/>
    </source>
</evidence>
<evidence type="ECO:0000256" key="5">
    <source>
        <dbReference type="ARBA" id="ARBA00022840"/>
    </source>
</evidence>
<dbReference type="AlphaFoldDB" id="A0A150U1Y8"/>
<evidence type="ECO:0000256" key="8">
    <source>
        <dbReference type="ARBA" id="ARBA00023118"/>
    </source>
</evidence>
<keyword evidence="6" id="KW-0460">Magnesium</keyword>
<keyword evidence="7" id="KW-0546">Nucleotide metabolism</keyword>
<evidence type="ECO:0000256" key="7">
    <source>
        <dbReference type="ARBA" id="ARBA00023080"/>
    </source>
</evidence>
<evidence type="ECO:0000256" key="6">
    <source>
        <dbReference type="ARBA" id="ARBA00022842"/>
    </source>
</evidence>
<evidence type="ECO:0000313" key="13">
    <source>
        <dbReference type="Proteomes" id="UP000075502"/>
    </source>
</evidence>
<evidence type="ECO:0000313" key="12">
    <source>
        <dbReference type="EMBL" id="KYG10847.1"/>
    </source>
</evidence>
<gene>
    <name evidence="12" type="ORF">BE21_58730</name>
</gene>
<feature type="domain" description="Cyclic GMP-AMP synthase DncV-like nucleotidyltransferase" evidence="11">
    <location>
        <begin position="58"/>
        <end position="138"/>
    </location>
</feature>
<comment type="caution">
    <text evidence="12">The sequence shown here is derived from an EMBL/GenBank/DDBJ whole genome shotgun (WGS) entry which is preliminary data.</text>
</comment>
<evidence type="ECO:0000256" key="3">
    <source>
        <dbReference type="ARBA" id="ARBA00022723"/>
    </source>
</evidence>
<evidence type="ECO:0000256" key="10">
    <source>
        <dbReference type="ARBA" id="ARBA00048304"/>
    </source>
</evidence>
<accession>A0A150U1Y8</accession>
<dbReference type="GO" id="GO:0009117">
    <property type="term" value="P:nucleotide metabolic process"/>
    <property type="evidence" value="ECO:0007669"/>
    <property type="project" value="UniProtKB-KW"/>
</dbReference>
<dbReference type="Pfam" id="PF21654">
    <property type="entry name" value="DncV-like_NTFase"/>
    <property type="match status" value="1"/>
</dbReference>
<dbReference type="EMBL" id="JEME01000196">
    <property type="protein sequence ID" value="KYG10847.1"/>
    <property type="molecule type" value="Genomic_DNA"/>
</dbReference>
<dbReference type="InterPro" id="IPR048445">
    <property type="entry name" value="DncV-like_NTFase"/>
</dbReference>
<organism evidence="12 13">
    <name type="scientific">Sorangium cellulosum</name>
    <name type="common">Polyangium cellulosum</name>
    <dbReference type="NCBI Taxonomy" id="56"/>
    <lineage>
        <taxon>Bacteria</taxon>
        <taxon>Pseudomonadati</taxon>
        <taxon>Myxococcota</taxon>
        <taxon>Polyangia</taxon>
        <taxon>Polyangiales</taxon>
        <taxon>Polyangiaceae</taxon>
        <taxon>Sorangium</taxon>
    </lineage>
</organism>